<sequence>MVKLHATAAVFRGSSCRATCRDTLGPPRSRRTPYAWVHLRKTLGDRVFVDAYAVQISAELCHPDNRPRPWQTVVQFIEAYEQLRLRPKTIDSKSRVENLAAVAQFYSSVISPLIRELPEVLLQNISTSLLDSGRSLSRTERVRFLRALYCFELWSEIASDPDSSEVEILAVFFGVFEPWEAEGVACIEHLINSNYKRLMGAVAWDLNEDNPRCREDGMTPVGTPPGSFDFGFNVFEEYWRWGFISRGLVFFRHITRMEDHEELVMTMQKMMKFCHAGLERVLSYPIQTARRSRHPSDRDQLELNRTRLPFTGDDEVKPLLAWVIDCRRQYSNLYGSAISKKLKPIGWVFWDCKRLAMSGAKEMVKAVHRR</sequence>
<comment type="caution">
    <text evidence="1">The sequence shown here is derived from an EMBL/GenBank/DDBJ whole genome shotgun (WGS) entry which is preliminary data.</text>
</comment>
<evidence type="ECO:0000313" key="2">
    <source>
        <dbReference type="Proteomes" id="UP001285441"/>
    </source>
</evidence>
<dbReference type="EMBL" id="JAULSW010000005">
    <property type="protein sequence ID" value="KAK3381688.1"/>
    <property type="molecule type" value="Genomic_DNA"/>
</dbReference>
<accession>A0AAE0NHL3</accession>
<evidence type="ECO:0000313" key="1">
    <source>
        <dbReference type="EMBL" id="KAK3381688.1"/>
    </source>
</evidence>
<organism evidence="1 2">
    <name type="scientific">Podospora didyma</name>
    <dbReference type="NCBI Taxonomy" id="330526"/>
    <lineage>
        <taxon>Eukaryota</taxon>
        <taxon>Fungi</taxon>
        <taxon>Dikarya</taxon>
        <taxon>Ascomycota</taxon>
        <taxon>Pezizomycotina</taxon>
        <taxon>Sordariomycetes</taxon>
        <taxon>Sordariomycetidae</taxon>
        <taxon>Sordariales</taxon>
        <taxon>Podosporaceae</taxon>
        <taxon>Podospora</taxon>
    </lineage>
</organism>
<protein>
    <submittedName>
        <fullName evidence="1">Uncharacterized protein</fullName>
    </submittedName>
</protein>
<reference evidence="1" key="1">
    <citation type="journal article" date="2023" name="Mol. Phylogenet. Evol.">
        <title>Genome-scale phylogeny and comparative genomics of the fungal order Sordariales.</title>
        <authorList>
            <person name="Hensen N."/>
            <person name="Bonometti L."/>
            <person name="Westerberg I."/>
            <person name="Brannstrom I.O."/>
            <person name="Guillou S."/>
            <person name="Cros-Aarteil S."/>
            <person name="Calhoun S."/>
            <person name="Haridas S."/>
            <person name="Kuo A."/>
            <person name="Mondo S."/>
            <person name="Pangilinan J."/>
            <person name="Riley R."/>
            <person name="LaButti K."/>
            <person name="Andreopoulos B."/>
            <person name="Lipzen A."/>
            <person name="Chen C."/>
            <person name="Yan M."/>
            <person name="Daum C."/>
            <person name="Ng V."/>
            <person name="Clum A."/>
            <person name="Steindorff A."/>
            <person name="Ohm R.A."/>
            <person name="Martin F."/>
            <person name="Silar P."/>
            <person name="Natvig D.O."/>
            <person name="Lalanne C."/>
            <person name="Gautier V."/>
            <person name="Ament-Velasquez S.L."/>
            <person name="Kruys A."/>
            <person name="Hutchinson M.I."/>
            <person name="Powell A.J."/>
            <person name="Barry K."/>
            <person name="Miller A.N."/>
            <person name="Grigoriev I.V."/>
            <person name="Debuchy R."/>
            <person name="Gladieux P."/>
            <person name="Hiltunen Thoren M."/>
            <person name="Johannesson H."/>
        </authorList>
    </citation>
    <scope>NUCLEOTIDE SEQUENCE</scope>
    <source>
        <strain evidence="1">CBS 232.78</strain>
    </source>
</reference>
<proteinExistence type="predicted"/>
<keyword evidence="2" id="KW-1185">Reference proteome</keyword>
<dbReference type="AlphaFoldDB" id="A0AAE0NHL3"/>
<name>A0AAE0NHL3_9PEZI</name>
<dbReference type="Proteomes" id="UP001285441">
    <property type="component" value="Unassembled WGS sequence"/>
</dbReference>
<reference evidence="1" key="2">
    <citation type="submission" date="2023-06" db="EMBL/GenBank/DDBJ databases">
        <authorList>
            <consortium name="Lawrence Berkeley National Laboratory"/>
            <person name="Haridas S."/>
            <person name="Hensen N."/>
            <person name="Bonometti L."/>
            <person name="Westerberg I."/>
            <person name="Brannstrom I.O."/>
            <person name="Guillou S."/>
            <person name="Cros-Aarteil S."/>
            <person name="Calhoun S."/>
            <person name="Kuo A."/>
            <person name="Mondo S."/>
            <person name="Pangilinan J."/>
            <person name="Riley R."/>
            <person name="LaButti K."/>
            <person name="Andreopoulos B."/>
            <person name="Lipzen A."/>
            <person name="Chen C."/>
            <person name="Yanf M."/>
            <person name="Daum C."/>
            <person name="Ng V."/>
            <person name="Clum A."/>
            <person name="Steindorff A."/>
            <person name="Ohm R."/>
            <person name="Martin F."/>
            <person name="Silar P."/>
            <person name="Natvig D."/>
            <person name="Lalanne C."/>
            <person name="Gautier V."/>
            <person name="Ament-velasquez S.L."/>
            <person name="Kruys A."/>
            <person name="Hutchinson M.I."/>
            <person name="Powell A.J."/>
            <person name="Barry K."/>
            <person name="Miller A.N."/>
            <person name="Grigoriev I.V."/>
            <person name="Debuchy R."/>
            <person name="Gladieux P."/>
            <person name="Thoren M.H."/>
            <person name="Johannesson H."/>
        </authorList>
    </citation>
    <scope>NUCLEOTIDE SEQUENCE</scope>
    <source>
        <strain evidence="1">CBS 232.78</strain>
    </source>
</reference>
<gene>
    <name evidence="1" type="ORF">B0H63DRAFT_450996</name>
</gene>